<dbReference type="PANTHER" id="PTHR46832:SF2">
    <property type="entry name" value="FUTALOSINE HYDROLASE"/>
    <property type="match status" value="1"/>
</dbReference>
<feature type="transmembrane region" description="Helical" evidence="1">
    <location>
        <begin position="34"/>
        <end position="56"/>
    </location>
</feature>
<dbReference type="AlphaFoldDB" id="A0A518EKP4"/>
<accession>A0A518EKP4</accession>
<dbReference type="InterPro" id="IPR035994">
    <property type="entry name" value="Nucleoside_phosphorylase_sf"/>
</dbReference>
<dbReference type="InterPro" id="IPR000845">
    <property type="entry name" value="Nucleoside_phosphorylase_d"/>
</dbReference>
<feature type="domain" description="Nucleoside phosphorylase" evidence="2">
    <location>
        <begin position="37"/>
        <end position="210"/>
    </location>
</feature>
<evidence type="ECO:0000259" key="2">
    <source>
        <dbReference type="Pfam" id="PF01048"/>
    </source>
</evidence>
<dbReference type="Pfam" id="PF01048">
    <property type="entry name" value="PNP_UDP_1"/>
    <property type="match status" value="1"/>
</dbReference>
<sequence length="215" mass="22220">MLHDSQTTLLCVPTRFELDRLRVLAPEAVAPERWAGVAVIGFGPVAAAAAVSRLIAQRAPKHLILAGIAGTYGAASEAGSAITFGSVAMDGVGAGEGAAFVRPSTMGFPQWEGKLRDDESAVAAVFDRLDLESEGPELLTVAAAADGSAMLEARRARFPDAVAEDMEGFGVALAAAMGNVGVSIVRGFSNVAGNRDPKTWAIDDALGAVAEWLER</sequence>
<dbReference type="GO" id="GO:0019284">
    <property type="term" value="P:L-methionine salvage from S-adenosylmethionine"/>
    <property type="evidence" value="ECO:0007669"/>
    <property type="project" value="TreeGrafter"/>
</dbReference>
<gene>
    <name evidence="3" type="primary">mqnB</name>
    <name evidence="3" type="ORF">Poly30_01540</name>
</gene>
<dbReference type="EC" id="3.2.2.26" evidence="3"/>
<dbReference type="GO" id="GO:0008782">
    <property type="term" value="F:adenosylhomocysteine nucleosidase activity"/>
    <property type="evidence" value="ECO:0007669"/>
    <property type="project" value="TreeGrafter"/>
</dbReference>
<protein>
    <submittedName>
        <fullName evidence="3">Futalosine hydrolase</fullName>
        <ecNumber evidence="3">3.2.2.26</ecNumber>
    </submittedName>
</protein>
<dbReference type="PANTHER" id="PTHR46832">
    <property type="entry name" value="5'-METHYLTHIOADENOSINE/S-ADENOSYLHOMOCYSTEINE NUCLEOSIDASE"/>
    <property type="match status" value="1"/>
</dbReference>
<keyword evidence="1" id="KW-0812">Transmembrane</keyword>
<dbReference type="GO" id="GO:0005829">
    <property type="term" value="C:cytosol"/>
    <property type="evidence" value="ECO:0007669"/>
    <property type="project" value="TreeGrafter"/>
</dbReference>
<evidence type="ECO:0000313" key="4">
    <source>
        <dbReference type="Proteomes" id="UP000320390"/>
    </source>
</evidence>
<organism evidence="3 4">
    <name type="scientific">Saltatorellus ferox</name>
    <dbReference type="NCBI Taxonomy" id="2528018"/>
    <lineage>
        <taxon>Bacteria</taxon>
        <taxon>Pseudomonadati</taxon>
        <taxon>Planctomycetota</taxon>
        <taxon>Planctomycetia</taxon>
        <taxon>Planctomycetia incertae sedis</taxon>
        <taxon>Saltatorellus</taxon>
    </lineage>
</organism>
<dbReference type="Gene3D" id="3.40.50.1580">
    <property type="entry name" value="Nucleoside phosphorylase domain"/>
    <property type="match status" value="1"/>
</dbReference>
<dbReference type="EMBL" id="CP036434">
    <property type="protein sequence ID" value="QDV04663.1"/>
    <property type="molecule type" value="Genomic_DNA"/>
</dbReference>
<evidence type="ECO:0000256" key="1">
    <source>
        <dbReference type="SAM" id="Phobius"/>
    </source>
</evidence>
<name>A0A518EKP4_9BACT</name>
<keyword evidence="4" id="KW-1185">Reference proteome</keyword>
<dbReference type="OrthoDB" id="9788270at2"/>
<evidence type="ECO:0000313" key="3">
    <source>
        <dbReference type="EMBL" id="QDV04663.1"/>
    </source>
</evidence>
<dbReference type="RefSeq" id="WP_145194116.1">
    <property type="nucleotide sequence ID" value="NZ_CP036434.1"/>
</dbReference>
<keyword evidence="1" id="KW-0472">Membrane</keyword>
<dbReference type="Proteomes" id="UP000320390">
    <property type="component" value="Chromosome"/>
</dbReference>
<keyword evidence="3" id="KW-0326">Glycosidase</keyword>
<proteinExistence type="predicted"/>
<dbReference type="SUPFAM" id="SSF53167">
    <property type="entry name" value="Purine and uridine phosphorylases"/>
    <property type="match status" value="1"/>
</dbReference>
<dbReference type="GO" id="GO:0008930">
    <property type="term" value="F:methylthioadenosine nucleosidase activity"/>
    <property type="evidence" value="ECO:0007669"/>
    <property type="project" value="TreeGrafter"/>
</dbReference>
<reference evidence="3 4" key="1">
    <citation type="submission" date="2019-02" db="EMBL/GenBank/DDBJ databases">
        <title>Deep-cultivation of Planctomycetes and their phenomic and genomic characterization uncovers novel biology.</title>
        <authorList>
            <person name="Wiegand S."/>
            <person name="Jogler M."/>
            <person name="Boedeker C."/>
            <person name="Pinto D."/>
            <person name="Vollmers J."/>
            <person name="Rivas-Marin E."/>
            <person name="Kohn T."/>
            <person name="Peeters S.H."/>
            <person name="Heuer A."/>
            <person name="Rast P."/>
            <person name="Oberbeckmann S."/>
            <person name="Bunk B."/>
            <person name="Jeske O."/>
            <person name="Meyerdierks A."/>
            <person name="Storesund J.E."/>
            <person name="Kallscheuer N."/>
            <person name="Luecker S."/>
            <person name="Lage O.M."/>
            <person name="Pohl T."/>
            <person name="Merkel B.J."/>
            <person name="Hornburger P."/>
            <person name="Mueller R.-W."/>
            <person name="Bruemmer F."/>
            <person name="Labrenz M."/>
            <person name="Spormann A.M."/>
            <person name="Op den Camp H."/>
            <person name="Overmann J."/>
            <person name="Amann R."/>
            <person name="Jetten M.S.M."/>
            <person name="Mascher T."/>
            <person name="Medema M.H."/>
            <person name="Devos D.P."/>
            <person name="Kaster A.-K."/>
            <person name="Ovreas L."/>
            <person name="Rohde M."/>
            <person name="Galperin M.Y."/>
            <person name="Jogler C."/>
        </authorList>
    </citation>
    <scope>NUCLEOTIDE SEQUENCE [LARGE SCALE GENOMIC DNA]</scope>
    <source>
        <strain evidence="3 4">Poly30</strain>
    </source>
</reference>
<dbReference type="GO" id="GO:0009116">
    <property type="term" value="P:nucleoside metabolic process"/>
    <property type="evidence" value="ECO:0007669"/>
    <property type="project" value="InterPro"/>
</dbReference>
<keyword evidence="1" id="KW-1133">Transmembrane helix</keyword>
<keyword evidence="3" id="KW-0378">Hydrolase</keyword>